<dbReference type="GO" id="GO:0006417">
    <property type="term" value="P:regulation of translation"/>
    <property type="evidence" value="ECO:0007669"/>
    <property type="project" value="TreeGrafter"/>
</dbReference>
<evidence type="ECO:0000256" key="2">
    <source>
        <dbReference type="ARBA" id="ARBA00022884"/>
    </source>
</evidence>
<reference evidence="7" key="1">
    <citation type="submission" date="2022-11" db="UniProtKB">
        <authorList>
            <consortium name="WormBaseParasite"/>
        </authorList>
    </citation>
    <scope>IDENTIFICATION</scope>
</reference>
<feature type="domain" description="PUM-HD" evidence="5">
    <location>
        <begin position="158"/>
        <end position="499"/>
    </location>
</feature>
<protein>
    <submittedName>
        <fullName evidence="7">PUM-HD domain-containing protein</fullName>
    </submittedName>
</protein>
<dbReference type="PROSITE" id="PS50302">
    <property type="entry name" value="PUM"/>
    <property type="match status" value="1"/>
</dbReference>
<keyword evidence="2" id="KW-0694">RNA-binding</keyword>
<evidence type="ECO:0000256" key="3">
    <source>
        <dbReference type="PROSITE-ProRule" id="PRU00317"/>
    </source>
</evidence>
<feature type="repeat" description="Pumilio" evidence="3">
    <location>
        <begin position="219"/>
        <end position="254"/>
    </location>
</feature>
<evidence type="ECO:0000256" key="4">
    <source>
        <dbReference type="SAM" id="MobiDB-lite"/>
    </source>
</evidence>
<dbReference type="InterPro" id="IPR016024">
    <property type="entry name" value="ARM-type_fold"/>
</dbReference>
<feature type="compositionally biased region" description="Basic residues" evidence="4">
    <location>
        <begin position="1"/>
        <end position="38"/>
    </location>
</feature>
<dbReference type="InterPro" id="IPR011989">
    <property type="entry name" value="ARM-like"/>
</dbReference>
<dbReference type="PANTHER" id="PTHR13389:SF0">
    <property type="entry name" value="PUMILIO HOMOLOG 3"/>
    <property type="match status" value="1"/>
</dbReference>
<dbReference type="GO" id="GO:0005730">
    <property type="term" value="C:nucleolus"/>
    <property type="evidence" value="ECO:0007669"/>
    <property type="project" value="TreeGrafter"/>
</dbReference>
<dbReference type="PANTHER" id="PTHR13389">
    <property type="entry name" value="PUMILIO HOMOLOG 3"/>
    <property type="match status" value="1"/>
</dbReference>
<feature type="region of interest" description="Disordered" evidence="4">
    <location>
        <begin position="1"/>
        <end position="102"/>
    </location>
</feature>
<dbReference type="SUPFAM" id="SSF48371">
    <property type="entry name" value="ARM repeat"/>
    <property type="match status" value="1"/>
</dbReference>
<dbReference type="InterPro" id="IPR012959">
    <property type="entry name" value="CPL_dom"/>
</dbReference>
<organism evidence="6 7">
    <name type="scientific">Romanomermis culicivorax</name>
    <name type="common">Nematode worm</name>
    <dbReference type="NCBI Taxonomy" id="13658"/>
    <lineage>
        <taxon>Eukaryota</taxon>
        <taxon>Metazoa</taxon>
        <taxon>Ecdysozoa</taxon>
        <taxon>Nematoda</taxon>
        <taxon>Enoplea</taxon>
        <taxon>Dorylaimia</taxon>
        <taxon>Mermithida</taxon>
        <taxon>Mermithoidea</taxon>
        <taxon>Mermithidae</taxon>
        <taxon>Romanomermis</taxon>
    </lineage>
</organism>
<dbReference type="SMART" id="SM00025">
    <property type="entry name" value="Pumilio"/>
    <property type="match status" value="6"/>
</dbReference>
<keyword evidence="1" id="KW-0677">Repeat</keyword>
<dbReference type="WBParaSite" id="nRc.2.0.1.t06808-RA">
    <property type="protein sequence ID" value="nRc.2.0.1.t06808-RA"/>
    <property type="gene ID" value="nRc.2.0.1.g06808"/>
</dbReference>
<evidence type="ECO:0000313" key="6">
    <source>
        <dbReference type="Proteomes" id="UP000887565"/>
    </source>
</evidence>
<dbReference type="Gene3D" id="1.25.10.10">
    <property type="entry name" value="Leucine-rich Repeat Variant"/>
    <property type="match status" value="1"/>
</dbReference>
<dbReference type="Pfam" id="PF08144">
    <property type="entry name" value="CPL"/>
    <property type="match status" value="1"/>
</dbReference>
<dbReference type="PROSITE" id="PS50303">
    <property type="entry name" value="PUM_HD"/>
    <property type="match status" value="1"/>
</dbReference>
<dbReference type="InterPro" id="IPR001313">
    <property type="entry name" value="Pumilio_RNA-bd_rpt"/>
</dbReference>
<dbReference type="Proteomes" id="UP000887565">
    <property type="component" value="Unplaced"/>
</dbReference>
<dbReference type="InterPro" id="IPR040059">
    <property type="entry name" value="PUM3"/>
</dbReference>
<dbReference type="GO" id="GO:0003729">
    <property type="term" value="F:mRNA binding"/>
    <property type="evidence" value="ECO:0007669"/>
    <property type="project" value="TreeGrafter"/>
</dbReference>
<sequence>MTSIAKKRNGKSKKAMNKKSPRRSIKKARKAASKKVKKAGNSSKRNQKSENNSNKKRVSFNESLNTAKTFDKNASLGNSEQKTIEENTAPEISGQIPDVSGDEKLSIMSRKDRKDYIQKLKAKKKPNYELSKKKHFEAEIFKTSKIPPILQPNLAVIDFSMIFSNKKLTLEEKNKIIDELYGLVEGKAKQLIFAHDTVRVLQCLMALKSPQIRTKLFDELKDHVLEMTKSKYSKFFVVKMLKYGTPDQRAHILKCFSGKIVDLIKHPVACDVVEYLYNDYAQALQRSQICAEFYASEYQFFQINEVVSLKDIIVKHPEKKNSIKDYLSQIILSLANKPAMRHSLLHKICWDFLENFGDDENLRKEIIDAIKDRIPEILHTKDGSHCAVYCIWHGDVKERKSIVKSLKGLVLKTCTDEFGHQILLAIFDTVDDTVVVNKIIIQEMNSNLDAIMKSHYGMRTVLYLLNTRDTKHFNKDQIAFLASGDNNSIRNDLKIFENS</sequence>
<proteinExistence type="predicted"/>
<dbReference type="OMA" id="YGPEFSI"/>
<keyword evidence="6" id="KW-1185">Reference proteome</keyword>
<name>A0A915HZE1_ROMCU</name>
<evidence type="ECO:0000313" key="7">
    <source>
        <dbReference type="WBParaSite" id="nRc.2.0.1.t06808-RA"/>
    </source>
</evidence>
<dbReference type="InterPro" id="IPR033133">
    <property type="entry name" value="PUM-HD"/>
</dbReference>
<dbReference type="AlphaFoldDB" id="A0A915HZE1"/>
<accession>A0A915HZE1</accession>
<evidence type="ECO:0000256" key="1">
    <source>
        <dbReference type="ARBA" id="ARBA00022737"/>
    </source>
</evidence>
<evidence type="ECO:0000259" key="5">
    <source>
        <dbReference type="PROSITE" id="PS50303"/>
    </source>
</evidence>